<organism evidence="9 10">
    <name type="scientific">Gordonia phosphorivorans</name>
    <dbReference type="NCBI Taxonomy" id="1056982"/>
    <lineage>
        <taxon>Bacteria</taxon>
        <taxon>Bacillati</taxon>
        <taxon>Actinomycetota</taxon>
        <taxon>Actinomycetes</taxon>
        <taxon>Mycobacteriales</taxon>
        <taxon>Gordoniaceae</taxon>
        <taxon>Gordonia</taxon>
    </lineage>
</organism>
<dbReference type="Proteomes" id="UP001589783">
    <property type="component" value="Unassembled WGS sequence"/>
</dbReference>
<dbReference type="EMBL" id="JBHLWV010000028">
    <property type="protein sequence ID" value="MFC0316248.1"/>
    <property type="molecule type" value="Genomic_DNA"/>
</dbReference>
<evidence type="ECO:0000256" key="1">
    <source>
        <dbReference type="ARBA" id="ARBA00004651"/>
    </source>
</evidence>
<keyword evidence="7 8" id="KW-0472">Membrane</keyword>
<gene>
    <name evidence="9" type="ORF">ACFFJD_15465</name>
</gene>
<keyword evidence="4" id="KW-1003">Cell membrane</keyword>
<feature type="transmembrane region" description="Helical" evidence="8">
    <location>
        <begin position="30"/>
        <end position="50"/>
    </location>
</feature>
<evidence type="ECO:0000313" key="10">
    <source>
        <dbReference type="Proteomes" id="UP001589783"/>
    </source>
</evidence>
<dbReference type="Pfam" id="PF03591">
    <property type="entry name" value="AzlC"/>
    <property type="match status" value="1"/>
</dbReference>
<evidence type="ECO:0000256" key="3">
    <source>
        <dbReference type="ARBA" id="ARBA00022448"/>
    </source>
</evidence>
<evidence type="ECO:0000256" key="6">
    <source>
        <dbReference type="ARBA" id="ARBA00022989"/>
    </source>
</evidence>
<sequence>MNDAGRIDEGGIEEGGDGTTRSEVLLGLRLSLPAGLGMFPLGMAFGLLVIQQGLAWWMAPALSFLAYAGSLELLLVGMIATVTPLATIAVTTFLVNFRHVFYAFSFPLRVVRGRWARLYSMYALTDESYAVTAAAPGSWTHARLLATQVAFQVYWVGGGLAGVAVGSLLPGPIEGLEFALCALFITLTLDACRTREQVPSLLLAALSFAVAAVVTPGAVLFTALALFVGLLIGRYVLERVRA</sequence>
<keyword evidence="10" id="KW-1185">Reference proteome</keyword>
<dbReference type="InterPro" id="IPR011606">
    <property type="entry name" value="Brnchd-chn_aa_trnsp_permease"/>
</dbReference>
<name>A0ABV6HBI1_9ACTN</name>
<feature type="transmembrane region" description="Helical" evidence="8">
    <location>
        <begin position="149"/>
        <end position="169"/>
    </location>
</feature>
<accession>A0ABV6HBI1</accession>
<evidence type="ECO:0000256" key="7">
    <source>
        <dbReference type="ARBA" id="ARBA00023136"/>
    </source>
</evidence>
<evidence type="ECO:0000256" key="8">
    <source>
        <dbReference type="SAM" id="Phobius"/>
    </source>
</evidence>
<comment type="similarity">
    <text evidence="2">Belongs to the AzlC family.</text>
</comment>
<comment type="caution">
    <text evidence="9">The sequence shown here is derived from an EMBL/GenBank/DDBJ whole genome shotgun (WGS) entry which is preliminary data.</text>
</comment>
<dbReference type="PANTHER" id="PTHR34979:SF1">
    <property type="entry name" value="INNER MEMBRANE PROTEIN YGAZ"/>
    <property type="match status" value="1"/>
</dbReference>
<proteinExistence type="inferred from homology"/>
<feature type="transmembrane region" description="Helical" evidence="8">
    <location>
        <begin position="201"/>
        <end position="232"/>
    </location>
</feature>
<dbReference type="RefSeq" id="WP_382365757.1">
    <property type="nucleotide sequence ID" value="NZ_JBHLWV010000028.1"/>
</dbReference>
<keyword evidence="6 8" id="KW-1133">Transmembrane helix</keyword>
<comment type="subcellular location">
    <subcellularLocation>
        <location evidence="1">Cell membrane</location>
        <topology evidence="1">Multi-pass membrane protein</topology>
    </subcellularLocation>
</comment>
<evidence type="ECO:0000256" key="2">
    <source>
        <dbReference type="ARBA" id="ARBA00010735"/>
    </source>
</evidence>
<keyword evidence="5 8" id="KW-0812">Transmembrane</keyword>
<evidence type="ECO:0000313" key="9">
    <source>
        <dbReference type="EMBL" id="MFC0316248.1"/>
    </source>
</evidence>
<evidence type="ECO:0000256" key="4">
    <source>
        <dbReference type="ARBA" id="ARBA00022475"/>
    </source>
</evidence>
<reference evidence="9 10" key="1">
    <citation type="submission" date="2024-09" db="EMBL/GenBank/DDBJ databases">
        <authorList>
            <person name="Sun Q."/>
            <person name="Mori K."/>
        </authorList>
    </citation>
    <scope>NUCLEOTIDE SEQUENCE [LARGE SCALE GENOMIC DNA]</scope>
    <source>
        <strain evidence="9 10">CCM 7957</strain>
    </source>
</reference>
<dbReference type="PANTHER" id="PTHR34979">
    <property type="entry name" value="INNER MEMBRANE PROTEIN YGAZ"/>
    <property type="match status" value="1"/>
</dbReference>
<protein>
    <submittedName>
        <fullName evidence="9">AzlC family ABC transporter permease</fullName>
    </submittedName>
</protein>
<keyword evidence="3" id="KW-0813">Transport</keyword>
<evidence type="ECO:0000256" key="5">
    <source>
        <dbReference type="ARBA" id="ARBA00022692"/>
    </source>
</evidence>